<sequence length="602" mass="65916">MKPAQIVGLSVAAAATFIVAIGLMVLSVFLRRRRERKRAAGGIEEGKVSKDTQSTRKSFFQRFSNQGFDKIQSPQIGYPEKNPPPRFPYPAPQTPSGGSPASRGTPYSNAYIAQTNPKTSVYSLPPGTGMPRSPPKELKYMHPALRPEVGNNSSSASLPLSQIGVAISAELPANPAAGRRAVQVPRRAELRQPRPKSLRPSSTMTQDTVFEEDGFPERRRSSTLLPTPPIPIPPIRSFQPSRPPPALKLVTQPSRATPQGQPASQQPGLSLNIPVRHSRFQPTHVAPASVPSLAPAIVMKPTAPTSHSTRSSSLYDQHKSISTTVSTPGRNIRPHVPDYHYTSFNNSSPKYQGTGLSPFSKLKDSPKVVSVKSKASSSTLSHPPSRGSTPNVRDSISSQTSFESMDSNDSTPDDEDKQLDETRLSPVAESPISNLRYPKVPRASNQLVPRSPKSPQSPQMNHFLHDLPEPSALLVKRRGEKEALRLESRLHMNSPPQEKHVRPVRSHARSNSMEAYNLANPAANTSKSRARSGQWPKSPAMYEMDEVRPLNIRAREPPTPGFDSLKSPAWVPNLTPTRRGDDLMISVTYSPPPTRPGPMIRR</sequence>
<feature type="compositionally biased region" description="Low complexity" evidence="1">
    <location>
        <begin position="370"/>
        <end position="385"/>
    </location>
</feature>
<feature type="compositionally biased region" description="Polar residues" evidence="1">
    <location>
        <begin position="386"/>
        <end position="410"/>
    </location>
</feature>
<evidence type="ECO:0000256" key="2">
    <source>
        <dbReference type="SAM" id="Phobius"/>
    </source>
</evidence>
<evidence type="ECO:0000313" key="4">
    <source>
        <dbReference type="Proteomes" id="UP000799779"/>
    </source>
</evidence>
<keyword evidence="2" id="KW-0472">Membrane</keyword>
<proteinExistence type="predicted"/>
<organism evidence="3 4">
    <name type="scientific">Amniculicola lignicola CBS 123094</name>
    <dbReference type="NCBI Taxonomy" id="1392246"/>
    <lineage>
        <taxon>Eukaryota</taxon>
        <taxon>Fungi</taxon>
        <taxon>Dikarya</taxon>
        <taxon>Ascomycota</taxon>
        <taxon>Pezizomycotina</taxon>
        <taxon>Dothideomycetes</taxon>
        <taxon>Pleosporomycetidae</taxon>
        <taxon>Pleosporales</taxon>
        <taxon>Amniculicolaceae</taxon>
        <taxon>Amniculicola</taxon>
    </lineage>
</organism>
<protein>
    <submittedName>
        <fullName evidence="3">Uncharacterized protein</fullName>
    </submittedName>
</protein>
<feature type="compositionally biased region" description="Polar residues" evidence="1">
    <location>
        <begin position="199"/>
        <end position="208"/>
    </location>
</feature>
<name>A0A6A5W0U4_9PLEO</name>
<evidence type="ECO:0000256" key="1">
    <source>
        <dbReference type="SAM" id="MobiDB-lite"/>
    </source>
</evidence>
<reference evidence="3" key="1">
    <citation type="journal article" date="2020" name="Stud. Mycol.">
        <title>101 Dothideomycetes genomes: a test case for predicting lifestyles and emergence of pathogens.</title>
        <authorList>
            <person name="Haridas S."/>
            <person name="Albert R."/>
            <person name="Binder M."/>
            <person name="Bloem J."/>
            <person name="Labutti K."/>
            <person name="Salamov A."/>
            <person name="Andreopoulos B."/>
            <person name="Baker S."/>
            <person name="Barry K."/>
            <person name="Bills G."/>
            <person name="Bluhm B."/>
            <person name="Cannon C."/>
            <person name="Castanera R."/>
            <person name="Culley D."/>
            <person name="Daum C."/>
            <person name="Ezra D."/>
            <person name="Gonzalez J."/>
            <person name="Henrissat B."/>
            <person name="Kuo A."/>
            <person name="Liang C."/>
            <person name="Lipzen A."/>
            <person name="Lutzoni F."/>
            <person name="Magnuson J."/>
            <person name="Mondo S."/>
            <person name="Nolan M."/>
            <person name="Ohm R."/>
            <person name="Pangilinan J."/>
            <person name="Park H.-J."/>
            <person name="Ramirez L."/>
            <person name="Alfaro M."/>
            <person name="Sun H."/>
            <person name="Tritt A."/>
            <person name="Yoshinaga Y."/>
            <person name="Zwiers L.-H."/>
            <person name="Turgeon B."/>
            <person name="Goodwin S."/>
            <person name="Spatafora J."/>
            <person name="Crous P."/>
            <person name="Grigoriev I."/>
        </authorList>
    </citation>
    <scope>NUCLEOTIDE SEQUENCE</scope>
    <source>
        <strain evidence="3">CBS 123094</strain>
    </source>
</reference>
<dbReference type="AlphaFoldDB" id="A0A6A5W0U4"/>
<feature type="compositionally biased region" description="Polar residues" evidence="1">
    <location>
        <begin position="251"/>
        <end position="269"/>
    </location>
</feature>
<keyword evidence="2" id="KW-1133">Transmembrane helix</keyword>
<feature type="compositionally biased region" description="Pro residues" evidence="1">
    <location>
        <begin position="81"/>
        <end position="93"/>
    </location>
</feature>
<feature type="region of interest" description="Disordered" evidence="1">
    <location>
        <begin position="322"/>
        <end position="346"/>
    </location>
</feature>
<evidence type="ECO:0000313" key="3">
    <source>
        <dbReference type="EMBL" id="KAF1994904.1"/>
    </source>
</evidence>
<keyword evidence="4" id="KW-1185">Reference proteome</keyword>
<dbReference type="Proteomes" id="UP000799779">
    <property type="component" value="Unassembled WGS sequence"/>
</dbReference>
<dbReference type="EMBL" id="ML977649">
    <property type="protein sequence ID" value="KAF1994904.1"/>
    <property type="molecule type" value="Genomic_DNA"/>
</dbReference>
<gene>
    <name evidence="3" type="ORF">P154DRAFT_526706</name>
</gene>
<feature type="region of interest" description="Disordered" evidence="1">
    <location>
        <begin position="177"/>
        <end position="270"/>
    </location>
</feature>
<feature type="transmembrane region" description="Helical" evidence="2">
    <location>
        <begin position="6"/>
        <end position="30"/>
    </location>
</feature>
<feature type="region of interest" description="Disordered" evidence="1">
    <location>
        <begin position="370"/>
        <end position="464"/>
    </location>
</feature>
<feature type="region of interest" description="Disordered" evidence="1">
    <location>
        <begin position="70"/>
        <end position="108"/>
    </location>
</feature>
<keyword evidence="2" id="KW-0812">Transmembrane</keyword>
<feature type="region of interest" description="Disordered" evidence="1">
    <location>
        <begin position="553"/>
        <end position="602"/>
    </location>
</feature>
<dbReference type="OrthoDB" id="3946741at2759"/>
<feature type="compositionally biased region" description="Polar residues" evidence="1">
    <location>
        <begin position="443"/>
        <end position="460"/>
    </location>
</feature>
<accession>A0A6A5W0U4</accession>